<keyword evidence="2" id="KW-1133">Transmembrane helix</keyword>
<sequence>MCYKSVLLSSLIFSPVSLPIPCFIRLSPISFAIFFNPPSSFFCSYSLLLPIPSLSLLPSPPFSIIPLLISLSHPSLPPSSPHLLLSSPLVPPPSPFLNNSSTSLIPLPLPYIYLLSLPLSISPIPIPLYKSPIPYIYSPYIYPIPIPLPLYIYLLSYSPFYISYPSSPYRLYISPIPLPLYIYLLSLFPLSLFPFLYLLSLFPYIYLLSLFPYIYLLSLFPFLYLLSLFPFYISYPIPLSISLSSSPLYIAYPSSLYIYIYPIPLPLYIYLLSLFPYIYPIPLPLYISPIPLPLYISLSLFPYLLSLSPIYISPILFPFLYLLSLFPYIFLSLFPLSLFPFLYIYIYLLSLYISYPSPLYLLSLLLYLLSPFYISYPYSLLYRLSPIYRILALFFESFTGFALYSLGLVLACVVMPKSTGPKWNLGRPLALILAFSVVFALFFLRGHSPKIKNRDSGRREESEPVIRTKKQETQRPADDQAVITYIRQHLLRPPATAPYNLTHPEKSHFAQYSSQSQNVYRIFNAKTLVSKHRRAYAIRTSLAASDGGVPFRLTTNSLSDTAVPDLPLSSVLQAVNMTRIDFLSLDVGGSELQVLQTIPWERVKIRLMCVKANKVPGGPTFLSQFMETQGYASLGLTENDVWFAFL</sequence>
<dbReference type="GO" id="GO:0006888">
    <property type="term" value="P:endoplasmic reticulum to Golgi vesicle-mediated transport"/>
    <property type="evidence" value="ECO:0007669"/>
    <property type="project" value="TreeGrafter"/>
</dbReference>
<dbReference type="GO" id="GO:0005886">
    <property type="term" value="C:plasma membrane"/>
    <property type="evidence" value="ECO:0007669"/>
    <property type="project" value="TreeGrafter"/>
</dbReference>
<feature type="transmembrane region" description="Helical" evidence="2">
    <location>
        <begin position="300"/>
        <end position="323"/>
    </location>
</feature>
<comment type="caution">
    <text evidence="4">The sequence shown here is derived from an EMBL/GenBank/DDBJ whole genome shotgun (WGS) entry which is preliminary data.</text>
</comment>
<dbReference type="GO" id="GO:0005789">
    <property type="term" value="C:endoplasmic reticulum membrane"/>
    <property type="evidence" value="ECO:0007669"/>
    <property type="project" value="TreeGrafter"/>
</dbReference>
<feature type="transmembrane region" description="Helical" evidence="2">
    <location>
        <begin position="111"/>
        <end position="128"/>
    </location>
</feature>
<feature type="transmembrane region" description="Helical" evidence="2">
    <location>
        <begin position="428"/>
        <end position="444"/>
    </location>
</feature>
<feature type="transmembrane region" description="Helical" evidence="2">
    <location>
        <begin position="359"/>
        <end position="378"/>
    </location>
</feature>
<feature type="region of interest" description="Disordered" evidence="1">
    <location>
        <begin position="452"/>
        <end position="477"/>
    </location>
</feature>
<proteinExistence type="predicted"/>
<feature type="transmembrane region" description="Helical" evidence="2">
    <location>
        <begin position="330"/>
        <end position="353"/>
    </location>
</feature>
<dbReference type="Pfam" id="PF05050">
    <property type="entry name" value="Methyltransf_21"/>
    <property type="match status" value="1"/>
</dbReference>
<dbReference type="GO" id="GO:0031902">
    <property type="term" value="C:late endosome membrane"/>
    <property type="evidence" value="ECO:0007669"/>
    <property type="project" value="TreeGrafter"/>
</dbReference>
<dbReference type="PANTHER" id="PTHR34009">
    <property type="entry name" value="PROTEIN STAR"/>
    <property type="match status" value="1"/>
</dbReference>
<dbReference type="PANTHER" id="PTHR34009:SF2">
    <property type="entry name" value="PROTEIN STAR"/>
    <property type="match status" value="1"/>
</dbReference>
<dbReference type="EMBL" id="QCYY01000587">
    <property type="protein sequence ID" value="ROT84157.1"/>
    <property type="molecule type" value="Genomic_DNA"/>
</dbReference>
<feature type="transmembrane region" description="Helical" evidence="2">
    <location>
        <begin position="140"/>
        <end position="160"/>
    </location>
</feature>
<reference evidence="4 5" key="2">
    <citation type="submission" date="2019-01" db="EMBL/GenBank/DDBJ databases">
        <title>The decoding of complex shrimp genome reveals the adaptation for benthos swimmer, frequently molting mechanism and breeding impact on genome.</title>
        <authorList>
            <person name="Sun Y."/>
            <person name="Gao Y."/>
            <person name="Yu Y."/>
        </authorList>
    </citation>
    <scope>NUCLEOTIDE SEQUENCE [LARGE SCALE GENOMIC DNA]</scope>
    <source>
        <tissue evidence="4">Muscle</tissue>
    </source>
</reference>
<accession>A0A3R7QMU8</accession>
<dbReference type="Proteomes" id="UP000283509">
    <property type="component" value="Unassembled WGS sequence"/>
</dbReference>
<evidence type="ECO:0000256" key="2">
    <source>
        <dbReference type="SAM" id="Phobius"/>
    </source>
</evidence>
<dbReference type="AlphaFoldDB" id="A0A3R7QMU8"/>
<feature type="transmembrane region" description="Helical" evidence="2">
    <location>
        <begin position="239"/>
        <end position="260"/>
    </location>
</feature>
<reference evidence="4 5" key="1">
    <citation type="submission" date="2018-04" db="EMBL/GenBank/DDBJ databases">
        <authorList>
            <person name="Zhang X."/>
            <person name="Yuan J."/>
            <person name="Li F."/>
            <person name="Xiang J."/>
        </authorList>
    </citation>
    <scope>NUCLEOTIDE SEQUENCE [LARGE SCALE GENOMIC DNA]</scope>
    <source>
        <tissue evidence="4">Muscle</tissue>
    </source>
</reference>
<organism evidence="4 5">
    <name type="scientific">Penaeus vannamei</name>
    <name type="common">Whiteleg shrimp</name>
    <name type="synonym">Litopenaeus vannamei</name>
    <dbReference type="NCBI Taxonomy" id="6689"/>
    <lineage>
        <taxon>Eukaryota</taxon>
        <taxon>Metazoa</taxon>
        <taxon>Ecdysozoa</taxon>
        <taxon>Arthropoda</taxon>
        <taxon>Crustacea</taxon>
        <taxon>Multicrustacea</taxon>
        <taxon>Malacostraca</taxon>
        <taxon>Eumalacostraca</taxon>
        <taxon>Eucarida</taxon>
        <taxon>Decapoda</taxon>
        <taxon>Dendrobranchiata</taxon>
        <taxon>Penaeoidea</taxon>
        <taxon>Penaeidae</taxon>
        <taxon>Penaeus</taxon>
    </lineage>
</organism>
<evidence type="ECO:0000256" key="1">
    <source>
        <dbReference type="SAM" id="MobiDB-lite"/>
    </source>
</evidence>
<keyword evidence="5" id="KW-1185">Reference proteome</keyword>
<feature type="transmembrane region" description="Helical" evidence="2">
    <location>
        <begin position="390"/>
        <end position="416"/>
    </location>
</feature>
<evidence type="ECO:0000313" key="4">
    <source>
        <dbReference type="EMBL" id="ROT84157.1"/>
    </source>
</evidence>
<protein>
    <recommendedName>
        <fullName evidence="3">Methyltransferase FkbM domain-containing protein</fullName>
    </recommendedName>
</protein>
<dbReference type="InterPro" id="IPR006342">
    <property type="entry name" value="FkbM_mtfrase"/>
</dbReference>
<name>A0A3R7QMU8_PENVA</name>
<keyword evidence="2" id="KW-0812">Transmembrane</keyword>
<keyword evidence="2" id="KW-0472">Membrane</keyword>
<dbReference type="GO" id="GO:0005794">
    <property type="term" value="C:Golgi apparatus"/>
    <property type="evidence" value="ECO:0007669"/>
    <property type="project" value="TreeGrafter"/>
</dbReference>
<feature type="transmembrane region" description="Helical" evidence="2">
    <location>
        <begin position="213"/>
        <end position="233"/>
    </location>
</feature>
<feature type="transmembrane region" description="Helical" evidence="2">
    <location>
        <begin position="180"/>
        <end position="206"/>
    </location>
</feature>
<feature type="transmembrane region" description="Helical" evidence="2">
    <location>
        <begin position="267"/>
        <end position="288"/>
    </location>
</feature>
<dbReference type="InterPro" id="IPR053202">
    <property type="entry name" value="EGF_Rcpt_Signaling_Reg"/>
</dbReference>
<gene>
    <name evidence="4" type="ORF">C7M84_022652</name>
</gene>
<evidence type="ECO:0000259" key="3">
    <source>
        <dbReference type="Pfam" id="PF05050"/>
    </source>
</evidence>
<evidence type="ECO:0000313" key="5">
    <source>
        <dbReference type="Proteomes" id="UP000283509"/>
    </source>
</evidence>
<feature type="domain" description="Methyltransferase FkbM" evidence="3">
    <location>
        <begin position="536"/>
        <end position="631"/>
    </location>
</feature>
<dbReference type="GO" id="GO:0016197">
    <property type="term" value="P:endosomal transport"/>
    <property type="evidence" value="ECO:0007669"/>
    <property type="project" value="TreeGrafter"/>
</dbReference>
<dbReference type="OrthoDB" id="6357215at2759"/>